<keyword evidence="17" id="KW-0239">DNA-directed DNA polymerase</keyword>
<gene>
    <name evidence="29" type="ORF">O181_066102</name>
</gene>
<feature type="region of interest" description="Disordered" evidence="27">
    <location>
        <begin position="90"/>
        <end position="110"/>
    </location>
</feature>
<evidence type="ECO:0000256" key="22">
    <source>
        <dbReference type="ARBA" id="ARBA00032154"/>
    </source>
</evidence>
<evidence type="ECO:0000256" key="24">
    <source>
        <dbReference type="ARBA" id="ARBA00048173"/>
    </source>
</evidence>
<evidence type="ECO:0000256" key="17">
    <source>
        <dbReference type="ARBA" id="ARBA00022932"/>
    </source>
</evidence>
<evidence type="ECO:0000256" key="27">
    <source>
        <dbReference type="SAM" id="MobiDB-lite"/>
    </source>
</evidence>
<dbReference type="OrthoDB" id="4363844at2759"/>
<keyword evidence="2" id="KW-0815">Transposition</keyword>
<evidence type="ECO:0000256" key="20">
    <source>
        <dbReference type="ARBA" id="ARBA00023268"/>
    </source>
</evidence>
<keyword evidence="16" id="KW-0695">RNA-directed DNA polymerase</keyword>
<dbReference type="PROSITE" id="PS00141">
    <property type="entry name" value="ASP_PROTEASE"/>
    <property type="match status" value="1"/>
</dbReference>
<evidence type="ECO:0000256" key="13">
    <source>
        <dbReference type="ARBA" id="ARBA00022842"/>
    </source>
</evidence>
<evidence type="ECO:0000256" key="14">
    <source>
        <dbReference type="ARBA" id="ARBA00022884"/>
    </source>
</evidence>
<keyword evidence="9" id="KW-0547">Nucleotide-binding</keyword>
<dbReference type="GO" id="GO:0003723">
    <property type="term" value="F:RNA binding"/>
    <property type="evidence" value="ECO:0007669"/>
    <property type="project" value="UniProtKB-KW"/>
</dbReference>
<dbReference type="GO" id="GO:0003964">
    <property type="term" value="F:RNA-directed DNA polymerase activity"/>
    <property type="evidence" value="ECO:0007669"/>
    <property type="project" value="UniProtKB-KW"/>
</dbReference>
<evidence type="ECO:0000256" key="5">
    <source>
        <dbReference type="ARBA" id="ARBA00022679"/>
    </source>
</evidence>
<evidence type="ECO:0000256" key="11">
    <source>
        <dbReference type="ARBA" id="ARBA00022801"/>
    </source>
</evidence>
<evidence type="ECO:0000256" key="8">
    <source>
        <dbReference type="ARBA" id="ARBA00022723"/>
    </source>
</evidence>
<dbReference type="InterPro" id="IPR039537">
    <property type="entry name" value="Retrotran_Ty1/copia-like"/>
</dbReference>
<keyword evidence="11" id="KW-0378">Hydrolase</keyword>
<keyword evidence="20" id="KW-0511">Multifunctional enzyme</keyword>
<keyword evidence="5" id="KW-0808">Transferase</keyword>
<evidence type="ECO:0000256" key="23">
    <source>
        <dbReference type="ARBA" id="ARBA00033113"/>
    </source>
</evidence>
<dbReference type="Proteomes" id="UP000765509">
    <property type="component" value="Unassembled WGS sequence"/>
</dbReference>
<dbReference type="GO" id="GO:0005634">
    <property type="term" value="C:nucleus"/>
    <property type="evidence" value="ECO:0007669"/>
    <property type="project" value="UniProtKB-ARBA"/>
</dbReference>
<evidence type="ECO:0000256" key="6">
    <source>
        <dbReference type="ARBA" id="ARBA00022695"/>
    </source>
</evidence>
<dbReference type="EMBL" id="AVOT02032627">
    <property type="protein sequence ID" value="MBW0526387.1"/>
    <property type="molecule type" value="Genomic_DNA"/>
</dbReference>
<accession>A0A9Q3EUS1</accession>
<evidence type="ECO:0000256" key="12">
    <source>
        <dbReference type="ARBA" id="ARBA00022840"/>
    </source>
</evidence>
<keyword evidence="6" id="KW-0548">Nucleotidyltransferase</keyword>
<dbReference type="PROSITE" id="PS50994">
    <property type="entry name" value="INTEGRASE"/>
    <property type="match status" value="1"/>
</dbReference>
<dbReference type="SUPFAM" id="SSF53098">
    <property type="entry name" value="Ribonuclease H-like"/>
    <property type="match status" value="1"/>
</dbReference>
<dbReference type="InterPro" id="IPR036397">
    <property type="entry name" value="RNaseH_sf"/>
</dbReference>
<keyword evidence="15" id="KW-0229">DNA integration</keyword>
<evidence type="ECO:0000256" key="16">
    <source>
        <dbReference type="ARBA" id="ARBA00022918"/>
    </source>
</evidence>
<dbReference type="GO" id="GO:0004190">
    <property type="term" value="F:aspartic-type endopeptidase activity"/>
    <property type="evidence" value="ECO:0007669"/>
    <property type="project" value="InterPro"/>
</dbReference>
<keyword evidence="10" id="KW-0255">Endonuclease</keyword>
<dbReference type="GO" id="GO:0015074">
    <property type="term" value="P:DNA integration"/>
    <property type="evidence" value="ECO:0007669"/>
    <property type="project" value="UniProtKB-KW"/>
</dbReference>
<evidence type="ECO:0000256" key="1">
    <source>
        <dbReference type="ARBA" id="ARBA00002180"/>
    </source>
</evidence>
<dbReference type="InterPro" id="IPR013103">
    <property type="entry name" value="RVT_2"/>
</dbReference>
<protein>
    <recommendedName>
        <fullName evidence="21">Gag-Pol-p199</fullName>
    </recommendedName>
    <alternativeName>
        <fullName evidence="22">TY1A-TY1B</fullName>
    </alternativeName>
    <alternativeName>
        <fullName evidence="23">p190</fullName>
    </alternativeName>
</protein>
<dbReference type="GO" id="GO:0005524">
    <property type="term" value="F:ATP binding"/>
    <property type="evidence" value="ECO:0007669"/>
    <property type="project" value="UniProtKB-KW"/>
</dbReference>
<keyword evidence="18" id="KW-0917">Virion maturation</keyword>
<dbReference type="GO" id="GO:0032196">
    <property type="term" value="P:transposition"/>
    <property type="evidence" value="ECO:0007669"/>
    <property type="project" value="UniProtKB-KW"/>
</dbReference>
<comment type="function">
    <text evidence="26">Capsid protein (CA) is the structural component of the virus-like particle (VLP), forming the shell that encapsulates the retrotransposons dimeric RNA genome. The particles are assembled from trimer-clustered units and there are holes in the capsid shells that allow for the diffusion of macromolecules. CA also has nucleocapsid-like chaperone activity, promoting primer tRNA(i)-Met annealing to the multipartite primer-binding site (PBS), dimerization of Ty1 RNA and initiation of reverse transcription.</text>
</comment>
<dbReference type="GO" id="GO:0006508">
    <property type="term" value="P:proteolysis"/>
    <property type="evidence" value="ECO:0007669"/>
    <property type="project" value="UniProtKB-KW"/>
</dbReference>
<evidence type="ECO:0000256" key="26">
    <source>
        <dbReference type="ARBA" id="ARBA00057243"/>
    </source>
</evidence>
<keyword evidence="8" id="KW-0479">Metal-binding</keyword>
<dbReference type="GO" id="GO:0006310">
    <property type="term" value="P:DNA recombination"/>
    <property type="evidence" value="ECO:0007669"/>
    <property type="project" value="UniProtKB-KW"/>
</dbReference>
<dbReference type="PANTHER" id="PTHR42648:SF11">
    <property type="entry name" value="TRANSPOSON TY4-P GAG-POL POLYPROTEIN"/>
    <property type="match status" value="1"/>
</dbReference>
<dbReference type="Pfam" id="PF07727">
    <property type="entry name" value="RVT_2"/>
    <property type="match status" value="1"/>
</dbReference>
<comment type="catalytic activity">
    <reaction evidence="25">
        <text>DNA(n) + a 2'-deoxyribonucleoside 5'-triphosphate = DNA(n+1) + diphosphate</text>
        <dbReference type="Rhea" id="RHEA:22508"/>
        <dbReference type="Rhea" id="RHEA-COMP:17339"/>
        <dbReference type="Rhea" id="RHEA-COMP:17340"/>
        <dbReference type="ChEBI" id="CHEBI:33019"/>
        <dbReference type="ChEBI" id="CHEBI:61560"/>
        <dbReference type="ChEBI" id="CHEBI:173112"/>
        <dbReference type="EC" id="2.7.7.7"/>
    </reaction>
</comment>
<keyword evidence="19" id="KW-0233">DNA recombination</keyword>
<proteinExistence type="predicted"/>
<evidence type="ECO:0000256" key="2">
    <source>
        <dbReference type="ARBA" id="ARBA00022578"/>
    </source>
</evidence>
<keyword evidence="30" id="KW-1185">Reference proteome</keyword>
<evidence type="ECO:0000256" key="10">
    <source>
        <dbReference type="ARBA" id="ARBA00022759"/>
    </source>
</evidence>
<keyword evidence="3" id="KW-1188">Viral release from host cell</keyword>
<feature type="domain" description="Integrase catalytic" evidence="28">
    <location>
        <begin position="351"/>
        <end position="451"/>
    </location>
</feature>
<name>A0A9Q3EUS1_9BASI</name>
<keyword evidence="14" id="KW-0694">RNA-binding</keyword>
<comment type="function">
    <text evidence="1">The aspartyl protease (PR) mediates the proteolytic cleavages of the Gag and Gag-Pol polyproteins after assembly of the VLP.</text>
</comment>
<evidence type="ECO:0000313" key="30">
    <source>
        <dbReference type="Proteomes" id="UP000765509"/>
    </source>
</evidence>
<evidence type="ECO:0000256" key="25">
    <source>
        <dbReference type="ARBA" id="ARBA00049244"/>
    </source>
</evidence>
<evidence type="ECO:0000256" key="21">
    <source>
        <dbReference type="ARBA" id="ARBA00030524"/>
    </source>
</evidence>
<evidence type="ECO:0000259" key="28">
    <source>
        <dbReference type="PROSITE" id="PS50994"/>
    </source>
</evidence>
<evidence type="ECO:0000256" key="19">
    <source>
        <dbReference type="ARBA" id="ARBA00023172"/>
    </source>
</evidence>
<dbReference type="GO" id="GO:0046872">
    <property type="term" value="F:metal ion binding"/>
    <property type="evidence" value="ECO:0007669"/>
    <property type="project" value="UniProtKB-KW"/>
</dbReference>
<dbReference type="GO" id="GO:0003887">
    <property type="term" value="F:DNA-directed DNA polymerase activity"/>
    <property type="evidence" value="ECO:0007669"/>
    <property type="project" value="UniProtKB-KW"/>
</dbReference>
<keyword evidence="13" id="KW-0460">Magnesium</keyword>
<dbReference type="PANTHER" id="PTHR42648">
    <property type="entry name" value="TRANSPOSASE, PUTATIVE-RELATED"/>
    <property type="match status" value="1"/>
</dbReference>
<reference evidence="29" key="1">
    <citation type="submission" date="2021-03" db="EMBL/GenBank/DDBJ databases">
        <title>Draft genome sequence of rust myrtle Austropuccinia psidii MF-1, a brazilian biotype.</title>
        <authorList>
            <person name="Quecine M.C."/>
            <person name="Pachon D.M.R."/>
            <person name="Bonatelli M.L."/>
            <person name="Correr F.H."/>
            <person name="Franceschini L.M."/>
            <person name="Leite T.F."/>
            <person name="Margarido G.R.A."/>
            <person name="Almeida C.A."/>
            <person name="Ferrarezi J.A."/>
            <person name="Labate C.A."/>
        </authorList>
    </citation>
    <scope>NUCLEOTIDE SEQUENCE</scope>
    <source>
        <strain evidence="29">MF-1</strain>
    </source>
</reference>
<comment type="caution">
    <text evidence="29">The sequence shown here is derived from an EMBL/GenBank/DDBJ whole genome shotgun (WGS) entry which is preliminary data.</text>
</comment>
<evidence type="ECO:0000256" key="15">
    <source>
        <dbReference type="ARBA" id="ARBA00022908"/>
    </source>
</evidence>
<evidence type="ECO:0000256" key="4">
    <source>
        <dbReference type="ARBA" id="ARBA00022670"/>
    </source>
</evidence>
<keyword evidence="7" id="KW-0540">Nuclease</keyword>
<evidence type="ECO:0000313" key="29">
    <source>
        <dbReference type="EMBL" id="MBW0526387.1"/>
    </source>
</evidence>
<dbReference type="AlphaFoldDB" id="A0A9Q3EUS1"/>
<dbReference type="InterPro" id="IPR001969">
    <property type="entry name" value="Aspartic_peptidase_AS"/>
</dbReference>
<keyword evidence="4" id="KW-0645">Protease</keyword>
<sequence>MGKAIEAIESQLGPLDSSKISTLSFLFSLPHLHDQINSALNTQLAANPKLTDNMEDILDIVKPLQGRSTPIDNEGSIHLSKINVSWAKPRTSQPYDAPNHNPRPYRPLQSPSQVTPHIFQIGGMEKEVANPAKSLLLLRGSWPLVPALEYDEALLDSGATHSVVGDASLFTALWNTNITLLVASSHQFPVDYIGKITLKTQEGTLTIRNVLLCDTIKRVVLSIGQIISQGLIVSLLNNIMNVEQNNTLFHIARVNFGWFIPFFHPSSPVAINCISNSTPPPPINLSTCPTHHIAHNMRELWHLSIRNIKRIMKFKATDGIPPFDADNIKIFHPCSVAKAEHCPLISASQKHIKKPGDVIATDLIGPLPIRNDGKRYALVIQDIFSRLTAVIALTDKSEAKYQLRKWMIKFMNITKFAIQAVRTDNGAEFCNHFFNNYLKEEGIIHELHAAWIFNCNLHSNSKITPYQIVGSKKPSLVQLRVFGIKAFIFNHQAKKDLGEKTVIGYNLGIMEDSKAALPMTYDEAMSSLQAKEWKKAIVEELNSMTEQQVFVAFNISKELKETPRDSILSTKWVFVKKGSLERFKGWLVARGFRQIHGINFEETFSPTPTFGALQLLFSIACKKKWKVCTFDVKVAFLHSLIDKPVYIWPPKGMNQPKNTVLKLKKALYGTKQAA</sequence>
<dbReference type="Pfam" id="PF22936">
    <property type="entry name" value="Pol_BBD"/>
    <property type="match status" value="1"/>
</dbReference>
<evidence type="ECO:0000256" key="18">
    <source>
        <dbReference type="ARBA" id="ARBA00023113"/>
    </source>
</evidence>
<dbReference type="InterPro" id="IPR001584">
    <property type="entry name" value="Integrase_cat-core"/>
</dbReference>
<dbReference type="InterPro" id="IPR012337">
    <property type="entry name" value="RNaseH-like_sf"/>
</dbReference>
<evidence type="ECO:0000256" key="3">
    <source>
        <dbReference type="ARBA" id="ARBA00022612"/>
    </source>
</evidence>
<evidence type="ECO:0000256" key="7">
    <source>
        <dbReference type="ARBA" id="ARBA00022722"/>
    </source>
</evidence>
<comment type="catalytic activity">
    <reaction evidence="24">
        <text>DNA(n) + a 2'-deoxyribonucleoside 5'-triphosphate = DNA(n+1) + diphosphate</text>
        <dbReference type="Rhea" id="RHEA:22508"/>
        <dbReference type="Rhea" id="RHEA-COMP:17339"/>
        <dbReference type="Rhea" id="RHEA-COMP:17340"/>
        <dbReference type="ChEBI" id="CHEBI:33019"/>
        <dbReference type="ChEBI" id="CHEBI:61560"/>
        <dbReference type="ChEBI" id="CHEBI:173112"/>
        <dbReference type="EC" id="2.7.7.49"/>
    </reaction>
</comment>
<dbReference type="Pfam" id="PF00665">
    <property type="entry name" value="rve"/>
    <property type="match status" value="1"/>
</dbReference>
<keyword evidence="12" id="KW-0067">ATP-binding</keyword>
<dbReference type="GO" id="GO:0004519">
    <property type="term" value="F:endonuclease activity"/>
    <property type="evidence" value="ECO:0007669"/>
    <property type="project" value="UniProtKB-KW"/>
</dbReference>
<evidence type="ECO:0000256" key="9">
    <source>
        <dbReference type="ARBA" id="ARBA00022741"/>
    </source>
</evidence>
<dbReference type="InterPro" id="IPR054722">
    <property type="entry name" value="PolX-like_BBD"/>
</dbReference>
<dbReference type="Gene3D" id="3.30.420.10">
    <property type="entry name" value="Ribonuclease H-like superfamily/Ribonuclease H"/>
    <property type="match status" value="1"/>
</dbReference>
<organism evidence="29 30">
    <name type="scientific">Austropuccinia psidii MF-1</name>
    <dbReference type="NCBI Taxonomy" id="1389203"/>
    <lineage>
        <taxon>Eukaryota</taxon>
        <taxon>Fungi</taxon>
        <taxon>Dikarya</taxon>
        <taxon>Basidiomycota</taxon>
        <taxon>Pucciniomycotina</taxon>
        <taxon>Pucciniomycetes</taxon>
        <taxon>Pucciniales</taxon>
        <taxon>Sphaerophragmiaceae</taxon>
        <taxon>Austropuccinia</taxon>
    </lineage>
</organism>